<dbReference type="Pfam" id="PF00583">
    <property type="entry name" value="Acetyltransf_1"/>
    <property type="match status" value="1"/>
</dbReference>
<reference evidence="4 5" key="1">
    <citation type="submission" date="2018-01" db="EMBL/GenBank/DDBJ databases">
        <title>Arthrobacter sp. nov., from glaciers in China.</title>
        <authorList>
            <person name="Liu Q."/>
            <person name="Xin Y.-H."/>
        </authorList>
    </citation>
    <scope>NUCLEOTIDE SEQUENCE [LARGE SCALE GENOMIC DNA]</scope>
    <source>
        <strain evidence="4 5">HLT2-12-2</strain>
    </source>
</reference>
<keyword evidence="2" id="KW-0012">Acyltransferase</keyword>
<accession>A0A2S3ZRT8</accession>
<sequence>MASSDWAAVERIYAHGIATGNATFEARVPAESDFFASRKPELCLVAEDSDGAVVGWAAAASTSTRESYRGVVEHSIYVDPEHGGRGIATLLLHELIGRARENGYWTVQSGIFVENLPSRALHSKAGFREIGRRERIALMSHGPWAGQWRDTILYELRL</sequence>
<dbReference type="Gene3D" id="3.40.630.30">
    <property type="match status" value="1"/>
</dbReference>
<organism evidence="4 5">
    <name type="scientific">Arthrobacter glacialis</name>
    <dbReference type="NCBI Taxonomy" id="1664"/>
    <lineage>
        <taxon>Bacteria</taxon>
        <taxon>Bacillati</taxon>
        <taxon>Actinomycetota</taxon>
        <taxon>Actinomycetes</taxon>
        <taxon>Micrococcales</taxon>
        <taxon>Micrococcaceae</taxon>
        <taxon>Arthrobacter</taxon>
    </lineage>
</organism>
<evidence type="ECO:0000313" key="5">
    <source>
        <dbReference type="Proteomes" id="UP000237061"/>
    </source>
</evidence>
<dbReference type="RefSeq" id="WP_103467348.1">
    <property type="nucleotide sequence ID" value="NZ_PPXC01000020.1"/>
</dbReference>
<evidence type="ECO:0000259" key="3">
    <source>
        <dbReference type="PROSITE" id="PS51186"/>
    </source>
</evidence>
<dbReference type="InterPro" id="IPR016181">
    <property type="entry name" value="Acyl_CoA_acyltransferase"/>
</dbReference>
<proteinExistence type="predicted"/>
<dbReference type="AlphaFoldDB" id="A0A2S3ZRT8"/>
<dbReference type="PANTHER" id="PTHR43072">
    <property type="entry name" value="N-ACETYLTRANSFERASE"/>
    <property type="match status" value="1"/>
</dbReference>
<evidence type="ECO:0000256" key="2">
    <source>
        <dbReference type="ARBA" id="ARBA00023315"/>
    </source>
</evidence>
<dbReference type="CDD" id="cd04301">
    <property type="entry name" value="NAT_SF"/>
    <property type="match status" value="1"/>
</dbReference>
<dbReference type="Proteomes" id="UP000237061">
    <property type="component" value="Unassembled WGS sequence"/>
</dbReference>
<dbReference type="PANTHER" id="PTHR43072:SF23">
    <property type="entry name" value="UPF0039 PROTEIN C11D3.02C"/>
    <property type="match status" value="1"/>
</dbReference>
<keyword evidence="1 4" id="KW-0808">Transferase</keyword>
<keyword evidence="5" id="KW-1185">Reference proteome</keyword>
<evidence type="ECO:0000313" key="4">
    <source>
        <dbReference type="EMBL" id="POH71920.1"/>
    </source>
</evidence>
<protein>
    <submittedName>
        <fullName evidence="4">N-acetyltransferase</fullName>
    </submittedName>
</protein>
<dbReference type="InterPro" id="IPR000182">
    <property type="entry name" value="GNAT_dom"/>
</dbReference>
<dbReference type="SUPFAM" id="SSF55729">
    <property type="entry name" value="Acyl-CoA N-acyltransferases (Nat)"/>
    <property type="match status" value="1"/>
</dbReference>
<comment type="caution">
    <text evidence="4">The sequence shown here is derived from an EMBL/GenBank/DDBJ whole genome shotgun (WGS) entry which is preliminary data.</text>
</comment>
<evidence type="ECO:0000256" key="1">
    <source>
        <dbReference type="ARBA" id="ARBA00022679"/>
    </source>
</evidence>
<dbReference type="PROSITE" id="PS51186">
    <property type="entry name" value="GNAT"/>
    <property type="match status" value="1"/>
</dbReference>
<gene>
    <name evidence="4" type="ORF">CVS27_18380</name>
</gene>
<dbReference type="GO" id="GO:0016747">
    <property type="term" value="F:acyltransferase activity, transferring groups other than amino-acyl groups"/>
    <property type="evidence" value="ECO:0007669"/>
    <property type="project" value="InterPro"/>
</dbReference>
<feature type="domain" description="N-acetyltransferase" evidence="3">
    <location>
        <begin position="1"/>
        <end position="158"/>
    </location>
</feature>
<dbReference type="EMBL" id="PPXC01000020">
    <property type="protein sequence ID" value="POH71920.1"/>
    <property type="molecule type" value="Genomic_DNA"/>
</dbReference>
<name>A0A2S3ZRT8_ARTGL</name>